<dbReference type="InterPro" id="IPR007569">
    <property type="entry name" value="DUF559"/>
</dbReference>
<dbReference type="SUPFAM" id="SSF52980">
    <property type="entry name" value="Restriction endonuclease-like"/>
    <property type="match status" value="1"/>
</dbReference>
<keyword evidence="4" id="KW-1185">Reference proteome</keyword>
<dbReference type="EMBL" id="JAPCID010000056">
    <property type="protein sequence ID" value="MDA0141412.1"/>
    <property type="molecule type" value="Genomic_DNA"/>
</dbReference>
<feature type="domain" description="DUF559" evidence="1">
    <location>
        <begin position="209"/>
        <end position="276"/>
    </location>
</feature>
<proteinExistence type="predicted"/>
<dbReference type="InterPro" id="IPR025159">
    <property type="entry name" value="AbiEi_N"/>
</dbReference>
<organism evidence="3 4">
    <name type="scientific">Solirubrobacter deserti</name>
    <dbReference type="NCBI Taxonomy" id="2282478"/>
    <lineage>
        <taxon>Bacteria</taxon>
        <taxon>Bacillati</taxon>
        <taxon>Actinomycetota</taxon>
        <taxon>Thermoleophilia</taxon>
        <taxon>Solirubrobacterales</taxon>
        <taxon>Solirubrobacteraceae</taxon>
        <taxon>Solirubrobacter</taxon>
    </lineage>
</organism>
<protein>
    <submittedName>
        <fullName evidence="3">Type IV toxin-antitoxin system AbiEi family antitoxin domain-containing protein</fullName>
    </submittedName>
</protein>
<comment type="caution">
    <text evidence="3">The sequence shown here is derived from an EMBL/GenBank/DDBJ whole genome shotgun (WGS) entry which is preliminary data.</text>
</comment>
<dbReference type="InterPro" id="IPR011335">
    <property type="entry name" value="Restrct_endonuc-II-like"/>
</dbReference>
<evidence type="ECO:0000259" key="2">
    <source>
        <dbReference type="Pfam" id="PF13338"/>
    </source>
</evidence>
<accession>A0ABT4RS63</accession>
<dbReference type="Proteomes" id="UP001147700">
    <property type="component" value="Unassembled WGS sequence"/>
</dbReference>
<dbReference type="Pfam" id="PF13338">
    <property type="entry name" value="AbiEi_4"/>
    <property type="match status" value="1"/>
</dbReference>
<gene>
    <name evidence="3" type="ORF">OJ962_28205</name>
</gene>
<dbReference type="Pfam" id="PF04480">
    <property type="entry name" value="DUF559"/>
    <property type="match status" value="1"/>
</dbReference>
<evidence type="ECO:0000313" key="3">
    <source>
        <dbReference type="EMBL" id="MDA0141412.1"/>
    </source>
</evidence>
<sequence length="282" mass="30915">MIARIAARQWGLVSARDLRALGLSRQAISKRVAAGRLFPAYRGVWAVGHPNLPLEGRFLAAVLACGPGAVLSHWSAVVHWGLRRWIEHDPHVTSPTKRDRAGIVNHRSDHIEGTVHRGVPVVTPARAICDITATATVKVLRGVVNHALGLELVTLGQLVTYTGRGAKKLRRVLAEAAPTRSENENLVLHLIHDAGLPIPLVNPRLDGTSYIPDFLWPERGLILEADSRRFHGNLIARADDASRQLVLERMGLRVIRTTWREATAQPAVVQRRIANALGAEVV</sequence>
<dbReference type="Gene3D" id="3.40.960.10">
    <property type="entry name" value="VSR Endonuclease"/>
    <property type="match status" value="1"/>
</dbReference>
<dbReference type="RefSeq" id="WP_202957493.1">
    <property type="nucleotide sequence ID" value="NZ_JAPCID010000056.1"/>
</dbReference>
<evidence type="ECO:0000259" key="1">
    <source>
        <dbReference type="Pfam" id="PF04480"/>
    </source>
</evidence>
<evidence type="ECO:0000313" key="4">
    <source>
        <dbReference type="Proteomes" id="UP001147700"/>
    </source>
</evidence>
<name>A0ABT4RS63_9ACTN</name>
<reference evidence="3" key="1">
    <citation type="submission" date="2022-10" db="EMBL/GenBank/DDBJ databases">
        <title>The WGS of Solirubrobacter sp. CPCC 204708.</title>
        <authorList>
            <person name="Jiang Z."/>
        </authorList>
    </citation>
    <scope>NUCLEOTIDE SEQUENCE</scope>
    <source>
        <strain evidence="3">CPCC 204708</strain>
    </source>
</reference>
<feature type="domain" description="AbiEi antitoxin N-terminal" evidence="2">
    <location>
        <begin position="2"/>
        <end position="47"/>
    </location>
</feature>